<dbReference type="Proteomes" id="UP000008204">
    <property type="component" value="Chromosome"/>
</dbReference>
<dbReference type="Gene3D" id="3.40.50.300">
    <property type="entry name" value="P-loop containing nucleotide triphosphate hydrolases"/>
    <property type="match status" value="1"/>
</dbReference>
<evidence type="ECO:0000256" key="2">
    <source>
        <dbReference type="ARBA" id="ARBA00022692"/>
    </source>
</evidence>
<dbReference type="AlphaFoldDB" id="B7K2G4"/>
<dbReference type="eggNOG" id="COG1100">
    <property type="taxonomic scope" value="Bacteria"/>
</dbReference>
<dbReference type="NCBIfam" id="TIGR00231">
    <property type="entry name" value="small_GTP"/>
    <property type="match status" value="1"/>
</dbReference>
<comment type="subcellular location">
    <subcellularLocation>
        <location evidence="1">Membrane</location>
        <topology evidence="1">Multi-pass membrane protein</topology>
    </subcellularLocation>
</comment>
<dbReference type="RefSeq" id="WP_012595625.1">
    <property type="nucleotide sequence ID" value="NC_011726.1"/>
</dbReference>
<keyword evidence="6 7" id="KW-0472">Membrane</keyword>
<dbReference type="InterPro" id="IPR006073">
    <property type="entry name" value="GTP-bd"/>
</dbReference>
<keyword evidence="10" id="KW-1185">Reference proteome</keyword>
<dbReference type="CDD" id="cd00880">
    <property type="entry name" value="Era_like"/>
    <property type="match status" value="1"/>
</dbReference>
<dbReference type="InterPro" id="IPR021147">
    <property type="entry name" value="DUF697"/>
</dbReference>
<name>B7K2G4_RIPO1</name>
<sequence>MTQGRFDEENQQQQAKASLQQALSWYASFRRHWNYPPNPELQAAVRKDLQALKGALDKLEDNVIVIATFGLVSRGKSAVINALTGQKLLETGPLHGVTQWPKSVRWTPASGKIQVELIDTPGLDEIDGEARANMAREIAYQADLILFVVAGDITRTEYEALSELRKSQKPLILVFNKIDLYPDQDSQEIYQQLQKISLNQQNPIFSTDDIIRVAAEPQPIPVRVEYPDGTVTEEWETPPPQIDELRQKILTLLNQEGRLLLSINALRQAKLAEENIAKKTLQIRQKEAEEIIWNYAKYKALAVVLNPLVFLDMIGGAIADLALIRSLAQLYGLPITSHEAGKLWRKILLSSGSLLLGEITSLIILGFGKTAAAAVSIFDNPTALTTYTTTAFIQGGIAGYFAYVIGKAAQDYLEKGCSWGPSGPSTVIETIINQVNPNTFIYRLRQEL</sequence>
<dbReference type="Pfam" id="PF01926">
    <property type="entry name" value="MMR_HSR1"/>
    <property type="match status" value="1"/>
</dbReference>
<accession>B7K2G4</accession>
<evidence type="ECO:0000259" key="8">
    <source>
        <dbReference type="Pfam" id="PF01926"/>
    </source>
</evidence>
<proteinExistence type="predicted"/>
<evidence type="ECO:0000313" key="9">
    <source>
        <dbReference type="EMBL" id="ACK66357.1"/>
    </source>
</evidence>
<reference evidence="10" key="1">
    <citation type="journal article" date="2011" name="MBio">
        <title>Novel metabolic attributes of the genus Cyanothece, comprising a group of unicellular nitrogen-fixing Cyanobacteria.</title>
        <authorList>
            <person name="Bandyopadhyay A."/>
            <person name="Elvitigala T."/>
            <person name="Welsh E."/>
            <person name="Stockel J."/>
            <person name="Liberton M."/>
            <person name="Min H."/>
            <person name="Sherman L.A."/>
            <person name="Pakrasi H.B."/>
        </authorList>
    </citation>
    <scope>NUCLEOTIDE SEQUENCE [LARGE SCALE GENOMIC DNA]</scope>
    <source>
        <strain evidence="10">PCC 8801</strain>
    </source>
</reference>
<dbReference type="InterPro" id="IPR027417">
    <property type="entry name" value="P-loop_NTPase"/>
</dbReference>
<dbReference type="GO" id="GO:0002098">
    <property type="term" value="P:tRNA wobble uridine modification"/>
    <property type="evidence" value="ECO:0007669"/>
    <property type="project" value="TreeGrafter"/>
</dbReference>
<feature type="transmembrane region" description="Helical" evidence="7">
    <location>
        <begin position="308"/>
        <end position="333"/>
    </location>
</feature>
<dbReference type="GO" id="GO:0016020">
    <property type="term" value="C:membrane"/>
    <property type="evidence" value="ECO:0007669"/>
    <property type="project" value="UniProtKB-SubCell"/>
</dbReference>
<dbReference type="Pfam" id="PF05128">
    <property type="entry name" value="DUF697"/>
    <property type="match status" value="1"/>
</dbReference>
<keyword evidence="3" id="KW-0547">Nucleotide-binding</keyword>
<dbReference type="GO" id="GO:0005737">
    <property type="term" value="C:cytoplasm"/>
    <property type="evidence" value="ECO:0007669"/>
    <property type="project" value="TreeGrafter"/>
</dbReference>
<feature type="transmembrane region" description="Helical" evidence="7">
    <location>
        <begin position="384"/>
        <end position="405"/>
    </location>
</feature>
<dbReference type="InterPro" id="IPR005225">
    <property type="entry name" value="Small_GTP-bd"/>
</dbReference>
<evidence type="ECO:0000256" key="4">
    <source>
        <dbReference type="ARBA" id="ARBA00022989"/>
    </source>
</evidence>
<evidence type="ECO:0000256" key="1">
    <source>
        <dbReference type="ARBA" id="ARBA00004141"/>
    </source>
</evidence>
<keyword evidence="2 7" id="KW-0812">Transmembrane</keyword>
<gene>
    <name evidence="9" type="ordered locus">PCC8801_2342</name>
</gene>
<evidence type="ECO:0000313" key="10">
    <source>
        <dbReference type="Proteomes" id="UP000008204"/>
    </source>
</evidence>
<feature type="domain" description="G" evidence="8">
    <location>
        <begin position="66"/>
        <end position="177"/>
    </location>
</feature>
<dbReference type="OrthoDB" id="494524at2"/>
<organism evidence="9 10">
    <name type="scientific">Rippkaea orientalis (strain PCC 8801 / RF-1)</name>
    <name type="common">Cyanothece sp. (strain PCC 8801)</name>
    <dbReference type="NCBI Taxonomy" id="41431"/>
    <lineage>
        <taxon>Bacteria</taxon>
        <taxon>Bacillati</taxon>
        <taxon>Cyanobacteriota</taxon>
        <taxon>Cyanophyceae</taxon>
        <taxon>Oscillatoriophycideae</taxon>
        <taxon>Chroococcales</taxon>
        <taxon>Aphanothecaceae</taxon>
        <taxon>Rippkaea</taxon>
        <taxon>Rippkaea orientalis</taxon>
    </lineage>
</organism>
<dbReference type="EMBL" id="CP001287">
    <property type="protein sequence ID" value="ACK66357.1"/>
    <property type="molecule type" value="Genomic_DNA"/>
</dbReference>
<keyword evidence="5" id="KW-0342">GTP-binding</keyword>
<evidence type="ECO:0000256" key="3">
    <source>
        <dbReference type="ARBA" id="ARBA00022741"/>
    </source>
</evidence>
<dbReference type="PANTHER" id="PTHR42714:SF6">
    <property type="entry name" value="TRANSLATION INITIATION FACTOR IF-2"/>
    <property type="match status" value="1"/>
</dbReference>
<dbReference type="SUPFAM" id="SSF52540">
    <property type="entry name" value="P-loop containing nucleoside triphosphate hydrolases"/>
    <property type="match status" value="1"/>
</dbReference>
<dbReference type="KEGG" id="cyp:PCC8801_2342"/>
<dbReference type="HOGENOM" id="CLU_035027_0_0_3"/>
<evidence type="ECO:0000256" key="6">
    <source>
        <dbReference type="ARBA" id="ARBA00023136"/>
    </source>
</evidence>
<dbReference type="GO" id="GO:0005525">
    <property type="term" value="F:GTP binding"/>
    <property type="evidence" value="ECO:0007669"/>
    <property type="project" value="UniProtKB-KW"/>
</dbReference>
<evidence type="ECO:0000256" key="7">
    <source>
        <dbReference type="SAM" id="Phobius"/>
    </source>
</evidence>
<dbReference type="GO" id="GO:0030488">
    <property type="term" value="P:tRNA methylation"/>
    <property type="evidence" value="ECO:0007669"/>
    <property type="project" value="TreeGrafter"/>
</dbReference>
<keyword evidence="4 7" id="KW-1133">Transmembrane helix</keyword>
<dbReference type="PANTHER" id="PTHR42714">
    <property type="entry name" value="TRNA MODIFICATION GTPASE GTPBP3"/>
    <property type="match status" value="1"/>
</dbReference>
<evidence type="ECO:0000256" key="5">
    <source>
        <dbReference type="ARBA" id="ARBA00023134"/>
    </source>
</evidence>
<protein>
    <submittedName>
        <fullName evidence="9">Small GTP-binding protein</fullName>
    </submittedName>
</protein>
<dbReference type="STRING" id="41431.PCC8801_2342"/>